<gene>
    <name evidence="8" type="ORF">Cfor_06004</name>
</gene>
<evidence type="ECO:0000256" key="1">
    <source>
        <dbReference type="ARBA" id="ARBA00004536"/>
    </source>
</evidence>
<dbReference type="GO" id="GO:0009887">
    <property type="term" value="P:animal organ morphogenesis"/>
    <property type="evidence" value="ECO:0007669"/>
    <property type="project" value="UniProtKB-ARBA"/>
</dbReference>
<dbReference type="PRINTS" id="PR00661">
    <property type="entry name" value="ERMFAMILY"/>
</dbReference>
<accession>A0A6L2P8X3</accession>
<dbReference type="FunFam" id="1.20.80.10:FF:000014">
    <property type="entry name" value="Tyrosine-protein phosphatase non-receptor type"/>
    <property type="match status" value="1"/>
</dbReference>
<dbReference type="Gene3D" id="3.10.20.90">
    <property type="entry name" value="Phosphatidylinositol 3-kinase Catalytic Subunit, Chain A, domain 1"/>
    <property type="match status" value="1"/>
</dbReference>
<dbReference type="InterPro" id="IPR019748">
    <property type="entry name" value="FERM_central"/>
</dbReference>
<dbReference type="InterPro" id="IPR019749">
    <property type="entry name" value="Band_41_domain"/>
</dbReference>
<evidence type="ECO:0000256" key="2">
    <source>
        <dbReference type="ARBA" id="ARBA00013064"/>
    </source>
</evidence>
<dbReference type="AlphaFoldDB" id="A0A6L2P8X3"/>
<evidence type="ECO:0000256" key="5">
    <source>
        <dbReference type="ARBA" id="ARBA00022949"/>
    </source>
</evidence>
<protein>
    <recommendedName>
        <fullName evidence="2">protein-tyrosine-phosphatase</fullName>
        <ecNumber evidence="2">3.1.3.48</ecNumber>
    </recommendedName>
</protein>
<evidence type="ECO:0000259" key="7">
    <source>
        <dbReference type="PROSITE" id="PS50057"/>
    </source>
</evidence>
<dbReference type="CDD" id="cd13188">
    <property type="entry name" value="FERM_C_PTPN14_PTPN21"/>
    <property type="match status" value="1"/>
</dbReference>
<keyword evidence="4" id="KW-0904">Protein phosphatase</keyword>
<dbReference type="FunFam" id="3.10.20.90:FF:000039">
    <property type="entry name" value="Tyrosine-protein phosphatase non-receptor type"/>
    <property type="match status" value="1"/>
</dbReference>
<dbReference type="GO" id="GO:0005912">
    <property type="term" value="C:adherens junction"/>
    <property type="evidence" value="ECO:0007669"/>
    <property type="project" value="UniProtKB-SubCell"/>
</dbReference>
<dbReference type="SUPFAM" id="SSF50729">
    <property type="entry name" value="PH domain-like"/>
    <property type="match status" value="1"/>
</dbReference>
<dbReference type="SUPFAM" id="SSF54236">
    <property type="entry name" value="Ubiquitin-like"/>
    <property type="match status" value="1"/>
</dbReference>
<dbReference type="Pfam" id="PF00373">
    <property type="entry name" value="FERM_M"/>
    <property type="match status" value="1"/>
</dbReference>
<comment type="subcellular location">
    <subcellularLocation>
        <location evidence="1">Cell junction</location>
        <location evidence="1">Adherens junction</location>
    </subcellularLocation>
    <subcellularLocation>
        <location evidence="6">Cell projection</location>
        <location evidence="6">Rhabdomere</location>
    </subcellularLocation>
</comment>
<dbReference type="Pfam" id="PF09379">
    <property type="entry name" value="FERM_N"/>
    <property type="match status" value="1"/>
</dbReference>
<comment type="caution">
    <text evidence="8">The sequence shown here is derived from an EMBL/GenBank/DDBJ whole genome shotgun (WGS) entry which is preliminary data.</text>
</comment>
<dbReference type="InterPro" id="IPR035963">
    <property type="entry name" value="FERM_2"/>
</dbReference>
<dbReference type="SUPFAM" id="SSF47031">
    <property type="entry name" value="Second domain of FERM"/>
    <property type="match status" value="1"/>
</dbReference>
<dbReference type="InterPro" id="IPR041782">
    <property type="entry name" value="PTPN14/21_FERM_C"/>
</dbReference>
<evidence type="ECO:0000313" key="9">
    <source>
        <dbReference type="Proteomes" id="UP000502823"/>
    </source>
</evidence>
<reference evidence="9" key="1">
    <citation type="submission" date="2020-01" db="EMBL/GenBank/DDBJ databases">
        <title>Draft genome sequence of the Termite Coptotermes fromosanus.</title>
        <authorList>
            <person name="Itakura S."/>
            <person name="Yosikawa Y."/>
            <person name="Umezawa K."/>
        </authorList>
    </citation>
    <scope>NUCLEOTIDE SEQUENCE [LARGE SCALE GENOMIC DNA]</scope>
</reference>
<feature type="domain" description="FERM" evidence="7">
    <location>
        <begin position="21"/>
        <end position="309"/>
    </location>
</feature>
<dbReference type="OrthoDB" id="10012364at2759"/>
<dbReference type="PROSITE" id="PS50057">
    <property type="entry name" value="FERM_3"/>
    <property type="match status" value="1"/>
</dbReference>
<dbReference type="SMART" id="SM00295">
    <property type="entry name" value="B41"/>
    <property type="match status" value="1"/>
</dbReference>
<dbReference type="GO" id="GO:0016028">
    <property type="term" value="C:rhabdomere"/>
    <property type="evidence" value="ECO:0007669"/>
    <property type="project" value="UniProtKB-SubCell"/>
</dbReference>
<evidence type="ECO:0000313" key="8">
    <source>
        <dbReference type="EMBL" id="GFG28723.1"/>
    </source>
</evidence>
<dbReference type="CDD" id="cd14473">
    <property type="entry name" value="FERM_B-lobe"/>
    <property type="match status" value="1"/>
</dbReference>
<dbReference type="InParanoid" id="A0A6L2P8X3"/>
<dbReference type="InterPro" id="IPR018979">
    <property type="entry name" value="FERM_N"/>
</dbReference>
<dbReference type="InterPro" id="IPR000299">
    <property type="entry name" value="FERM_domain"/>
</dbReference>
<organism evidence="8 9">
    <name type="scientific">Coptotermes formosanus</name>
    <name type="common">Formosan subterranean termite</name>
    <dbReference type="NCBI Taxonomy" id="36987"/>
    <lineage>
        <taxon>Eukaryota</taxon>
        <taxon>Metazoa</taxon>
        <taxon>Ecdysozoa</taxon>
        <taxon>Arthropoda</taxon>
        <taxon>Hexapoda</taxon>
        <taxon>Insecta</taxon>
        <taxon>Pterygota</taxon>
        <taxon>Neoptera</taxon>
        <taxon>Polyneoptera</taxon>
        <taxon>Dictyoptera</taxon>
        <taxon>Blattodea</taxon>
        <taxon>Blattoidea</taxon>
        <taxon>Termitoidae</taxon>
        <taxon>Rhinotermitidae</taxon>
        <taxon>Coptotermes</taxon>
    </lineage>
</organism>
<dbReference type="Gene3D" id="2.30.29.30">
    <property type="entry name" value="Pleckstrin-homology domain (PH domain)/Phosphotyrosine-binding domain (PTB)"/>
    <property type="match status" value="1"/>
</dbReference>
<dbReference type="SMART" id="SM01196">
    <property type="entry name" value="FERM_C"/>
    <property type="match status" value="1"/>
</dbReference>
<sequence length="385" mass="43820">MPFKLRLKKSRQYNVVSKSLFVICVELLDGTSIECTLSAESSGRECLDNVCQRLGLQQPEFFGLRYLSRNAQQPVPRWVEMDHPLKRQLDKYARDQNLFLRVMYYVAGVNLLHDEMTRYHYFLQLKKDVIDGTMGCDAKQAVLLASYSMQAEFGNHDLERHTAEYLKDFALFPKHLTSGGNLESLTEAVILQHAALAGLSQGTAEEYYILAAQKLDGYGQETFEAKDETGADVVIAVSLMGIVVFYENNQTSKFYRWKDITNVVNHKRNFGIECQVPDETVHFQFTDPESAKYVWRMCVHQHTFYMQHEQATESMLSVQLEDHTPLTVFHSALEDGHLTESCEELDNRDTGGGPVAWSMPSCAVQRAQSTSCLDLTAPTDIDKLR</sequence>
<proteinExistence type="predicted"/>
<keyword evidence="5" id="KW-0965">Cell junction</keyword>
<dbReference type="InterPro" id="IPR000798">
    <property type="entry name" value="Ez/rad/moesin-like"/>
</dbReference>
<dbReference type="InterPro" id="IPR011993">
    <property type="entry name" value="PH-like_dom_sf"/>
</dbReference>
<dbReference type="Gene3D" id="1.20.80.10">
    <property type="match status" value="1"/>
</dbReference>
<dbReference type="GO" id="GO:0030182">
    <property type="term" value="P:neuron differentiation"/>
    <property type="evidence" value="ECO:0007669"/>
    <property type="project" value="UniProtKB-ARBA"/>
</dbReference>
<dbReference type="PANTHER" id="PTHR45706">
    <property type="entry name" value="TYROSINE-PROTEIN PHOSPHATASE"/>
    <property type="match status" value="1"/>
</dbReference>
<evidence type="ECO:0000256" key="3">
    <source>
        <dbReference type="ARBA" id="ARBA00022801"/>
    </source>
</evidence>
<dbReference type="PANTHER" id="PTHR45706:SF1">
    <property type="entry name" value="PEZ, ISOFORM A"/>
    <property type="match status" value="1"/>
</dbReference>
<dbReference type="InterPro" id="IPR014352">
    <property type="entry name" value="FERM/acyl-CoA-bd_prot_sf"/>
</dbReference>
<keyword evidence="9" id="KW-1185">Reference proteome</keyword>
<keyword evidence="3" id="KW-0378">Hydrolase</keyword>
<dbReference type="GO" id="GO:0071944">
    <property type="term" value="C:cell periphery"/>
    <property type="evidence" value="ECO:0007669"/>
    <property type="project" value="UniProtKB-ARBA"/>
</dbReference>
<dbReference type="CDD" id="cd17099">
    <property type="entry name" value="FERM_F1_PTPN14_like"/>
    <property type="match status" value="1"/>
</dbReference>
<dbReference type="EC" id="3.1.3.48" evidence="2"/>
<dbReference type="Pfam" id="PF09380">
    <property type="entry name" value="FERM_C"/>
    <property type="match status" value="1"/>
</dbReference>
<dbReference type="GO" id="GO:0008092">
    <property type="term" value="F:cytoskeletal protein binding"/>
    <property type="evidence" value="ECO:0007669"/>
    <property type="project" value="InterPro"/>
</dbReference>
<dbReference type="PRINTS" id="PR00935">
    <property type="entry name" value="BAND41"/>
</dbReference>
<dbReference type="InterPro" id="IPR018980">
    <property type="entry name" value="FERM_PH-like_C"/>
</dbReference>
<dbReference type="EMBL" id="BLKM01000078">
    <property type="protein sequence ID" value="GFG28723.1"/>
    <property type="molecule type" value="Genomic_DNA"/>
</dbReference>
<name>A0A6L2P8X3_COPFO</name>
<dbReference type="InterPro" id="IPR029071">
    <property type="entry name" value="Ubiquitin-like_domsf"/>
</dbReference>
<dbReference type="Proteomes" id="UP000502823">
    <property type="component" value="Unassembled WGS sequence"/>
</dbReference>
<dbReference type="GO" id="GO:0004725">
    <property type="term" value="F:protein tyrosine phosphatase activity"/>
    <property type="evidence" value="ECO:0007669"/>
    <property type="project" value="UniProtKB-EC"/>
</dbReference>
<evidence type="ECO:0000256" key="6">
    <source>
        <dbReference type="ARBA" id="ARBA00043944"/>
    </source>
</evidence>
<evidence type="ECO:0000256" key="4">
    <source>
        <dbReference type="ARBA" id="ARBA00022912"/>
    </source>
</evidence>